<accession>A0A3A8EBH2</accession>
<organism evidence="1 2">
    <name type="scientific">Acinetobacter guerrae</name>
    <dbReference type="NCBI Taxonomy" id="1843371"/>
    <lineage>
        <taxon>Bacteria</taxon>
        <taxon>Pseudomonadati</taxon>
        <taxon>Pseudomonadota</taxon>
        <taxon>Gammaproteobacteria</taxon>
        <taxon>Moraxellales</taxon>
        <taxon>Moraxellaceae</taxon>
        <taxon>Acinetobacter</taxon>
    </lineage>
</organism>
<gene>
    <name evidence="1" type="ORF">D7V21_13795</name>
</gene>
<name>A0A3A8EBH2_9GAMM</name>
<comment type="caution">
    <text evidence="1">The sequence shown here is derived from an EMBL/GenBank/DDBJ whole genome shotgun (WGS) entry which is preliminary data.</text>
</comment>
<dbReference type="RefSeq" id="WP_120371039.1">
    <property type="nucleotide sequence ID" value="NZ_RAXU01000020.1"/>
</dbReference>
<evidence type="ECO:0000313" key="1">
    <source>
        <dbReference type="EMBL" id="RKG31539.1"/>
    </source>
</evidence>
<protein>
    <submittedName>
        <fullName evidence="1">Uncharacterized protein</fullName>
    </submittedName>
</protein>
<dbReference type="Proteomes" id="UP000269001">
    <property type="component" value="Unassembled WGS sequence"/>
</dbReference>
<evidence type="ECO:0000313" key="2">
    <source>
        <dbReference type="Proteomes" id="UP000269001"/>
    </source>
</evidence>
<dbReference type="AlphaFoldDB" id="A0A3A8EBH2"/>
<keyword evidence="2" id="KW-1185">Reference proteome</keyword>
<dbReference type="EMBL" id="RAXU01000020">
    <property type="protein sequence ID" value="RKG31539.1"/>
    <property type="molecule type" value="Genomic_DNA"/>
</dbReference>
<proteinExistence type="predicted"/>
<sequence>MDDIKDYLIDKISVLKFNINMTLENFYYDKGVDNFTYPYEIINEIKNNIIEDGVKDEVETTGIGIKYLIRDFGNKQDESTEFFYFKMMISIAFCEFYLERNNLSAVIRHLNNYYFNCGVNESKNEKKIQRLQMSDNGRKKGQSDSLKVQEIIKSLLPTRQWKTREEFYFVVEKEAISQNISRGINSIRSDFIKAVKGIPDYKNHFKHKGKK</sequence>
<reference evidence="1 2" key="1">
    <citation type="submission" date="2018-09" db="EMBL/GenBank/DDBJ databases">
        <title>The draft genome of Acinetobacter spp. strains.</title>
        <authorList>
            <person name="Qin J."/>
            <person name="Feng Y."/>
            <person name="Zong Z."/>
        </authorList>
    </citation>
    <scope>NUCLEOTIDE SEQUENCE [LARGE SCALE GENOMIC DNA]</scope>
    <source>
        <strain evidence="1 2">WCHAc060096</strain>
    </source>
</reference>